<organism evidence="2">
    <name type="scientific">marine sediment metagenome</name>
    <dbReference type="NCBI Taxonomy" id="412755"/>
    <lineage>
        <taxon>unclassified sequences</taxon>
        <taxon>metagenomes</taxon>
        <taxon>ecological metagenomes</taxon>
    </lineage>
</organism>
<proteinExistence type="predicted"/>
<evidence type="ECO:0000313" key="2">
    <source>
        <dbReference type="EMBL" id="KKL09293.1"/>
    </source>
</evidence>
<dbReference type="EMBL" id="LAZR01042543">
    <property type="protein sequence ID" value="KKL09293.1"/>
    <property type="molecule type" value="Genomic_DNA"/>
</dbReference>
<reference evidence="2" key="1">
    <citation type="journal article" date="2015" name="Nature">
        <title>Complex archaea that bridge the gap between prokaryotes and eukaryotes.</title>
        <authorList>
            <person name="Spang A."/>
            <person name="Saw J.H."/>
            <person name="Jorgensen S.L."/>
            <person name="Zaremba-Niedzwiedzka K."/>
            <person name="Martijn J."/>
            <person name="Lind A.E."/>
            <person name="van Eijk R."/>
            <person name="Schleper C."/>
            <person name="Guy L."/>
            <person name="Ettema T.J."/>
        </authorList>
    </citation>
    <scope>NUCLEOTIDE SEQUENCE</scope>
</reference>
<comment type="caution">
    <text evidence="2">The sequence shown here is derived from an EMBL/GenBank/DDBJ whole genome shotgun (WGS) entry which is preliminary data.</text>
</comment>
<dbReference type="AlphaFoldDB" id="A0A0F9DB70"/>
<sequence>MNDNLISIKSEKEVLKKKLGDIENKEKRMKEEIKKNGNNG</sequence>
<name>A0A0F9DB70_9ZZZZ</name>
<accession>A0A0F9DB70</accession>
<gene>
    <name evidence="2" type="ORF">LCGC14_2567340</name>
</gene>
<feature type="coiled-coil region" evidence="1">
    <location>
        <begin position="5"/>
        <end position="35"/>
    </location>
</feature>
<evidence type="ECO:0000256" key="1">
    <source>
        <dbReference type="SAM" id="Coils"/>
    </source>
</evidence>
<protein>
    <submittedName>
        <fullName evidence="2">Uncharacterized protein</fullName>
    </submittedName>
</protein>
<keyword evidence="1" id="KW-0175">Coiled coil</keyword>
<feature type="non-terminal residue" evidence="2">
    <location>
        <position position="40"/>
    </location>
</feature>